<proteinExistence type="predicted"/>
<comment type="caution">
    <text evidence="2">The sequence shown here is derived from an EMBL/GenBank/DDBJ whole genome shotgun (WGS) entry which is preliminary data.</text>
</comment>
<dbReference type="Proteomes" id="UP000198406">
    <property type="component" value="Unassembled WGS sequence"/>
</dbReference>
<feature type="region of interest" description="Disordered" evidence="1">
    <location>
        <begin position="1"/>
        <end position="34"/>
    </location>
</feature>
<feature type="compositionally biased region" description="Pro residues" evidence="1">
    <location>
        <begin position="207"/>
        <end position="219"/>
    </location>
</feature>
<feature type="compositionally biased region" description="Basic and acidic residues" evidence="1">
    <location>
        <begin position="1"/>
        <end position="12"/>
    </location>
</feature>
<accession>A0A1Z5KRN2</accession>
<dbReference type="EMBL" id="BDSP01000284">
    <property type="protein sequence ID" value="GAX28984.1"/>
    <property type="molecule type" value="Genomic_DNA"/>
</dbReference>
<dbReference type="AlphaFoldDB" id="A0A1Z5KRN2"/>
<reference evidence="2 3" key="1">
    <citation type="journal article" date="2015" name="Plant Cell">
        <title>Oil accumulation by the oleaginous diatom Fistulifera solaris as revealed by the genome and transcriptome.</title>
        <authorList>
            <person name="Tanaka T."/>
            <person name="Maeda Y."/>
            <person name="Veluchamy A."/>
            <person name="Tanaka M."/>
            <person name="Abida H."/>
            <person name="Marechal E."/>
            <person name="Bowler C."/>
            <person name="Muto M."/>
            <person name="Sunaga Y."/>
            <person name="Tanaka M."/>
            <person name="Yoshino T."/>
            <person name="Taniguchi T."/>
            <person name="Fukuda Y."/>
            <person name="Nemoto M."/>
            <person name="Matsumoto M."/>
            <person name="Wong P.S."/>
            <person name="Aburatani S."/>
            <person name="Fujibuchi W."/>
        </authorList>
    </citation>
    <scope>NUCLEOTIDE SEQUENCE [LARGE SCALE GENOMIC DNA]</scope>
    <source>
        <strain evidence="2 3">JPCC DA0580</strain>
    </source>
</reference>
<evidence type="ECO:0000313" key="2">
    <source>
        <dbReference type="EMBL" id="GAX28984.1"/>
    </source>
</evidence>
<dbReference type="InParanoid" id="A0A1Z5KRN2"/>
<keyword evidence="3" id="KW-1185">Reference proteome</keyword>
<name>A0A1Z5KRN2_FISSO</name>
<evidence type="ECO:0000313" key="3">
    <source>
        <dbReference type="Proteomes" id="UP000198406"/>
    </source>
</evidence>
<organism evidence="2 3">
    <name type="scientific">Fistulifera solaris</name>
    <name type="common">Oleaginous diatom</name>
    <dbReference type="NCBI Taxonomy" id="1519565"/>
    <lineage>
        <taxon>Eukaryota</taxon>
        <taxon>Sar</taxon>
        <taxon>Stramenopiles</taxon>
        <taxon>Ochrophyta</taxon>
        <taxon>Bacillariophyta</taxon>
        <taxon>Bacillariophyceae</taxon>
        <taxon>Bacillariophycidae</taxon>
        <taxon>Naviculales</taxon>
        <taxon>Naviculaceae</taxon>
        <taxon>Fistulifera</taxon>
    </lineage>
</organism>
<feature type="region of interest" description="Disordered" evidence="1">
    <location>
        <begin position="203"/>
        <end position="222"/>
    </location>
</feature>
<evidence type="ECO:0000256" key="1">
    <source>
        <dbReference type="SAM" id="MobiDB-lite"/>
    </source>
</evidence>
<protein>
    <submittedName>
        <fullName evidence="2">Uncharacterized protein</fullName>
    </submittedName>
</protein>
<sequence>MSRHNETSEESNKKRRRAAQDESEINRAALVEPVVAQRDNPPLLSVLERMNNSSIPAARPAAALHHPLLSSLSSPPTTSTTVAAPAASLPVHGLIGELLRQASVPSTNPLGSTHSFNDRASLDWLQSLISPTVPAPHLAFAEPQQPVAAPQLSNTNISQLCSILAALQAPTAPPVFQAPPTPRPMSAEATQAALLVLLPLLQSATASPPPPPSPAPPPLQGLLSNPELLQEALALVLRSNATTSVPAVTVSDVDPTTSQLGLPPNRMVAQRASSSVSSLSETALPASSRSMPLALPSDSMVLSEYQVLLREQIELFEATPDDTRPHDQGRKRQVVVGQVGIRCRFCQDVVRAARSRGAVYFPVRLENLYQAGQNMGSNHFCRTCPRIPEDLKEKMIQLAHESSRSSTSGSGKKYWSDGVKALGVTEHENGGLRFADH</sequence>
<gene>
    <name evidence="2" type="ORF">FisN_1Hh018</name>
</gene>